<dbReference type="RefSeq" id="WP_184060010.1">
    <property type="nucleotide sequence ID" value="NZ_JACIJK010000012.1"/>
</dbReference>
<evidence type="ECO:0000256" key="3">
    <source>
        <dbReference type="ARBA" id="ARBA00022603"/>
    </source>
</evidence>
<dbReference type="SUPFAM" id="SSF53335">
    <property type="entry name" value="S-adenosyl-L-methionine-dependent methyltransferases"/>
    <property type="match status" value="1"/>
</dbReference>
<feature type="region of interest" description="Disordered" evidence="7">
    <location>
        <begin position="164"/>
        <end position="184"/>
    </location>
</feature>
<comment type="similarity">
    <text evidence="1">Belongs to the N(4)/N(6)-methyltransferase family.</text>
</comment>
<dbReference type="EC" id="2.1.1.72" evidence="2"/>
<dbReference type="GO" id="GO:0009007">
    <property type="term" value="F:site-specific DNA-methyltransferase (adenine-specific) activity"/>
    <property type="evidence" value="ECO:0007669"/>
    <property type="project" value="UniProtKB-EC"/>
</dbReference>
<dbReference type="InterPro" id="IPR029063">
    <property type="entry name" value="SAM-dependent_MTases_sf"/>
</dbReference>
<organism evidence="9 10">
    <name type="scientific">Sphingomonas aerophila</name>
    <dbReference type="NCBI Taxonomy" id="1344948"/>
    <lineage>
        <taxon>Bacteria</taxon>
        <taxon>Pseudomonadati</taxon>
        <taxon>Pseudomonadota</taxon>
        <taxon>Alphaproteobacteria</taxon>
        <taxon>Sphingomonadales</taxon>
        <taxon>Sphingomonadaceae</taxon>
        <taxon>Sphingomonas</taxon>
    </lineage>
</organism>
<feature type="domain" description="DNA methylase N-4/N-6" evidence="8">
    <location>
        <begin position="148"/>
        <end position="451"/>
    </location>
</feature>
<proteinExistence type="inferred from homology"/>
<keyword evidence="3 9" id="KW-0489">Methyltransferase</keyword>
<evidence type="ECO:0000256" key="1">
    <source>
        <dbReference type="ARBA" id="ARBA00006594"/>
    </source>
</evidence>
<evidence type="ECO:0000256" key="2">
    <source>
        <dbReference type="ARBA" id="ARBA00011900"/>
    </source>
</evidence>
<name>A0A7W9EVT9_9SPHN</name>
<evidence type="ECO:0000256" key="4">
    <source>
        <dbReference type="ARBA" id="ARBA00022679"/>
    </source>
</evidence>
<dbReference type="InterPro" id="IPR002295">
    <property type="entry name" value="N4/N6-MTase_EcoPI_Mod-like"/>
</dbReference>
<comment type="catalytic activity">
    <reaction evidence="6">
        <text>a 2'-deoxyadenosine in DNA + S-adenosyl-L-methionine = an N(6)-methyl-2'-deoxyadenosine in DNA + S-adenosyl-L-homocysteine + H(+)</text>
        <dbReference type="Rhea" id="RHEA:15197"/>
        <dbReference type="Rhea" id="RHEA-COMP:12418"/>
        <dbReference type="Rhea" id="RHEA-COMP:12419"/>
        <dbReference type="ChEBI" id="CHEBI:15378"/>
        <dbReference type="ChEBI" id="CHEBI:57856"/>
        <dbReference type="ChEBI" id="CHEBI:59789"/>
        <dbReference type="ChEBI" id="CHEBI:90615"/>
        <dbReference type="ChEBI" id="CHEBI:90616"/>
        <dbReference type="EC" id="2.1.1.72"/>
    </reaction>
</comment>
<keyword evidence="10" id="KW-1185">Reference proteome</keyword>
<dbReference type="Pfam" id="PF01555">
    <property type="entry name" value="N6_N4_Mtase"/>
    <property type="match status" value="1"/>
</dbReference>
<evidence type="ECO:0000256" key="6">
    <source>
        <dbReference type="ARBA" id="ARBA00047942"/>
    </source>
</evidence>
<accession>A0A7W9EVT9</accession>
<keyword evidence="5" id="KW-0949">S-adenosyl-L-methionine</keyword>
<comment type="caution">
    <text evidence="9">The sequence shown here is derived from an EMBL/GenBank/DDBJ whole genome shotgun (WGS) entry which is preliminary data.</text>
</comment>
<evidence type="ECO:0000256" key="7">
    <source>
        <dbReference type="SAM" id="MobiDB-lite"/>
    </source>
</evidence>
<dbReference type="GO" id="GO:0003677">
    <property type="term" value="F:DNA binding"/>
    <property type="evidence" value="ECO:0007669"/>
    <property type="project" value="InterPro"/>
</dbReference>
<gene>
    <name evidence="9" type="ORF">FHS94_003470</name>
</gene>
<feature type="compositionally biased region" description="Basic and acidic residues" evidence="7">
    <location>
        <begin position="169"/>
        <end position="184"/>
    </location>
</feature>
<evidence type="ECO:0000256" key="5">
    <source>
        <dbReference type="ARBA" id="ARBA00022691"/>
    </source>
</evidence>
<evidence type="ECO:0000313" key="9">
    <source>
        <dbReference type="EMBL" id="MBB5716600.1"/>
    </source>
</evidence>
<evidence type="ECO:0000259" key="8">
    <source>
        <dbReference type="Pfam" id="PF01555"/>
    </source>
</evidence>
<reference evidence="9 10" key="1">
    <citation type="submission" date="2020-08" db="EMBL/GenBank/DDBJ databases">
        <title>Genomic Encyclopedia of Type Strains, Phase IV (KMG-IV): sequencing the most valuable type-strain genomes for metagenomic binning, comparative biology and taxonomic classification.</title>
        <authorList>
            <person name="Goeker M."/>
        </authorList>
    </citation>
    <scope>NUCLEOTIDE SEQUENCE [LARGE SCALE GENOMIC DNA]</scope>
    <source>
        <strain evidence="9 10">DSM 100044</strain>
    </source>
</reference>
<dbReference type="GO" id="GO:0008170">
    <property type="term" value="F:N-methyltransferase activity"/>
    <property type="evidence" value="ECO:0007669"/>
    <property type="project" value="InterPro"/>
</dbReference>
<dbReference type="Proteomes" id="UP000546200">
    <property type="component" value="Unassembled WGS sequence"/>
</dbReference>
<sequence length="912" mass="104002">MTIDIYKHPGAKRSMIPTAEQQAWADEEKIGPRVVRYPRNKDLDPQLMWRGKDEEDLSSLTVNAPPIYIQEQIHPKAIIERLEAESRARKREGEEPDLFGDFNGRPADQKARTEFYEHDQNWTNRLVLGDSLLVMASFAEREALRGQVQCIYFDPPFGIQFNSNFQPRTDSRKVTDGKREDRSREPEVIQAFRDTWRDGVNSYLSYLRDRLLVARDLLSDTGSIFLQMGEDNAHLVRGLMDEVFGRQNFVVQISIQKTGSQTGDFIQSNVDYILWFAKDKAQAKFRRLFLMRSKSALRQADLTTIDRGDFSPYPLTSDGFRETTTVPFEFEGATFHPGALRHWGVTTDELARVGRAGRLVRQKAQIRMRYFHDDYPVQSLGSYWSDVGGATGKVYVVQTAPKVVERCILMATDPGDLVLDPTCGSGTIPYVAEQWGRRWIAIDTSRVALTLARARMMGASYPFYLLQDSEEGLEKENELLPPGKKRLPPTRYNRDIRRGFVYERVPHVTLKGIGANKQIDVIHESYAALIAAQLGELASLTGVSEWTEWSVPRQPRDDWNGEASRVLAEHWGTRRARQLALDESVAKNAELELLFDRPYVDRKRTRVAGPFTFESLSPHRVIPVGEDDPYLAETLEPDRQNVVRFRSQEQTDFGKVVVEHLRRAGVRNTKKDEHITFESLAPRPGDGWVSYEGRYEDKKGKVQRVAVAVGPEYDAVGRDFMVQAQKEALRGLFDVLVVCGFQFAPETDESRFDTRDLIVLKARMNQDIRVGDRLKNTGASNMFVVFGEPDIEVRPVAGQKYEVEILGVDIFDPTTGELRSSADPRDDVACWFIDDAYDDESFFVRHAYFLNGKESDPYAALKRALGSEVDKEAWESLYTATSRPFARPDTGKICVKVINHFGDEVQKVFRVR</sequence>
<dbReference type="AlphaFoldDB" id="A0A7W9EVT9"/>
<dbReference type="Gene3D" id="3.40.50.150">
    <property type="entry name" value="Vaccinia Virus protein VP39"/>
    <property type="match status" value="1"/>
</dbReference>
<keyword evidence="4 9" id="KW-0808">Transferase</keyword>
<protein>
    <recommendedName>
        <fullName evidence="2">site-specific DNA-methyltransferase (adenine-specific)</fullName>
        <ecNumber evidence="2">2.1.1.72</ecNumber>
    </recommendedName>
</protein>
<dbReference type="PRINTS" id="PR00506">
    <property type="entry name" value="D21N6MTFRASE"/>
</dbReference>
<dbReference type="InterPro" id="IPR002941">
    <property type="entry name" value="DNA_methylase_N4/N6"/>
</dbReference>
<evidence type="ECO:0000313" key="10">
    <source>
        <dbReference type="Proteomes" id="UP000546200"/>
    </source>
</evidence>
<dbReference type="EMBL" id="JACIJK010000012">
    <property type="protein sequence ID" value="MBB5716600.1"/>
    <property type="molecule type" value="Genomic_DNA"/>
</dbReference>
<dbReference type="GO" id="GO:0032259">
    <property type="term" value="P:methylation"/>
    <property type="evidence" value="ECO:0007669"/>
    <property type="project" value="UniProtKB-KW"/>
</dbReference>